<comment type="caution">
    <text evidence="8">The sequence shown here is derived from an EMBL/GenBank/DDBJ whole genome shotgun (WGS) entry which is preliminary data.</text>
</comment>
<gene>
    <name evidence="8" type="ORF">ICL16_20070</name>
</gene>
<evidence type="ECO:0000256" key="3">
    <source>
        <dbReference type="ARBA" id="ARBA00022692"/>
    </source>
</evidence>
<reference evidence="8" key="1">
    <citation type="submission" date="2020-09" db="EMBL/GenBank/DDBJ databases">
        <title>Iningainema tapete sp. nov. (Scytonemataceae, Cyanobacteria) from greenhouses in central Florida (USA) produces two types of nodularin with biosynthetic potential for microcystin-LR and anabaenopeptins.</title>
        <authorList>
            <person name="Berthold D.E."/>
            <person name="Lefler F.W."/>
            <person name="Huang I.-S."/>
            <person name="Abdulla H."/>
            <person name="Zimba P.V."/>
            <person name="Laughinghouse H.D. IV."/>
        </authorList>
    </citation>
    <scope>NUCLEOTIDE SEQUENCE</scope>
    <source>
        <strain evidence="8">BLCCT55</strain>
    </source>
</reference>
<feature type="transmembrane region" description="Helical" evidence="6">
    <location>
        <begin position="21"/>
        <end position="48"/>
    </location>
</feature>
<keyword evidence="5 6" id="KW-0472">Membrane</keyword>
<keyword evidence="3 6" id="KW-0812">Transmembrane</keyword>
<keyword evidence="8" id="KW-0238">DNA-binding</keyword>
<evidence type="ECO:0000313" key="8">
    <source>
        <dbReference type="EMBL" id="MBD2774305.1"/>
    </source>
</evidence>
<dbReference type="SUPFAM" id="SSF52540">
    <property type="entry name" value="P-loop containing nucleoside triphosphate hydrolases"/>
    <property type="match status" value="1"/>
</dbReference>
<evidence type="ECO:0000256" key="1">
    <source>
        <dbReference type="ARBA" id="ARBA00004651"/>
    </source>
</evidence>
<dbReference type="InterPro" id="IPR027417">
    <property type="entry name" value="P-loop_NTPase"/>
</dbReference>
<dbReference type="AlphaFoldDB" id="A0A8J6XDS9"/>
<keyword evidence="9" id="KW-1185">Reference proteome</keyword>
<accession>A0A8J6XDS9</accession>
<protein>
    <submittedName>
        <fullName evidence="8">Type IV secretion system DNA-binding domain-containing protein</fullName>
    </submittedName>
</protein>
<keyword evidence="2" id="KW-1003">Cell membrane</keyword>
<dbReference type="Pfam" id="PF10412">
    <property type="entry name" value="TrwB_AAD_bind"/>
    <property type="match status" value="1"/>
</dbReference>
<keyword evidence="4 6" id="KW-1133">Transmembrane helix</keyword>
<organism evidence="8 9">
    <name type="scientific">Iningainema tapete BLCC-T55</name>
    <dbReference type="NCBI Taxonomy" id="2748662"/>
    <lineage>
        <taxon>Bacteria</taxon>
        <taxon>Bacillati</taxon>
        <taxon>Cyanobacteriota</taxon>
        <taxon>Cyanophyceae</taxon>
        <taxon>Nostocales</taxon>
        <taxon>Scytonemataceae</taxon>
        <taxon>Iningainema tapete</taxon>
    </lineage>
</organism>
<feature type="transmembrane region" description="Helical" evidence="6">
    <location>
        <begin position="54"/>
        <end position="71"/>
    </location>
</feature>
<dbReference type="Gene3D" id="3.40.50.300">
    <property type="entry name" value="P-loop containing nucleotide triphosphate hydrolases"/>
    <property type="match status" value="2"/>
</dbReference>
<dbReference type="InterPro" id="IPR019476">
    <property type="entry name" value="T4SS_TraD_DNA-bd"/>
</dbReference>
<dbReference type="EMBL" id="JACXAE010000068">
    <property type="protein sequence ID" value="MBD2774305.1"/>
    <property type="molecule type" value="Genomic_DNA"/>
</dbReference>
<dbReference type="PANTHER" id="PTHR37937">
    <property type="entry name" value="CONJUGATIVE TRANSFER: DNA TRANSPORT"/>
    <property type="match status" value="1"/>
</dbReference>
<comment type="subcellular location">
    <subcellularLocation>
        <location evidence="1">Cell membrane</location>
        <topology evidence="1">Multi-pass membrane protein</topology>
    </subcellularLocation>
</comment>
<evidence type="ECO:0000256" key="5">
    <source>
        <dbReference type="ARBA" id="ARBA00023136"/>
    </source>
</evidence>
<evidence type="ECO:0000256" key="4">
    <source>
        <dbReference type="ARBA" id="ARBA00022989"/>
    </source>
</evidence>
<feature type="domain" description="Type IV secretion system coupling protein TraD DNA-binding" evidence="7">
    <location>
        <begin position="136"/>
        <end position="508"/>
    </location>
</feature>
<name>A0A8J6XDS9_9CYAN</name>
<evidence type="ECO:0000256" key="2">
    <source>
        <dbReference type="ARBA" id="ARBA00022475"/>
    </source>
</evidence>
<evidence type="ECO:0000259" key="7">
    <source>
        <dbReference type="Pfam" id="PF10412"/>
    </source>
</evidence>
<evidence type="ECO:0000256" key="6">
    <source>
        <dbReference type="SAM" id="Phobius"/>
    </source>
</evidence>
<sequence>MFDKEATQFDATGLIKIGIGLAAGLVAYQVAKFFGPLFPLLLITAWWLPRRGEYPVKVAAITTAIFLLLAASLGWGGVWRLNLIVGAAFVLIPQVLTDKVLRGTTLATAKELQRQLVTKETQLLKPQGKQPITPKLEIGGIVLPNYLENLSFGFFGAPGSGKSQSILQVLHTLRQREDWRVIVLDRNGELMEKLYSEGDVIFNPRDARSVGWSHRSEGAQFSTIAAGLIPDDPKERFFSDAAKNLIADVYERTYSNTEVWEVLTRFSLEQLKDFLAGTVSMRYFEGESGNTAGSVLATAINQLRFYQYLTKCPAPADFSFSKWGRDDDDRWIFLPLFEDDAEAFKPLVTTCFELMLRGLLSNENRRLKTALVIDELGALSQLKSLPRLLSESRKFGGSAFIGTQTTAQMEEIYGERGARIILQGVATKLILNIRDGATAEQFSKMIGVQERIDVTVSKNYSQNNDGGISQSEQIRETAAVLPSELQNLPPLEGYLCIADGSSPARVRVTPKSYPTRNDRFEPL</sequence>
<evidence type="ECO:0000313" key="9">
    <source>
        <dbReference type="Proteomes" id="UP000629098"/>
    </source>
</evidence>
<dbReference type="CDD" id="cd01127">
    <property type="entry name" value="TrwB_TraG_TraD_VirD4"/>
    <property type="match status" value="1"/>
</dbReference>
<dbReference type="Proteomes" id="UP000629098">
    <property type="component" value="Unassembled WGS sequence"/>
</dbReference>
<dbReference type="GO" id="GO:0003677">
    <property type="term" value="F:DNA binding"/>
    <property type="evidence" value="ECO:0007669"/>
    <property type="project" value="UniProtKB-KW"/>
</dbReference>
<dbReference type="GO" id="GO:0005886">
    <property type="term" value="C:plasma membrane"/>
    <property type="evidence" value="ECO:0007669"/>
    <property type="project" value="UniProtKB-SubCell"/>
</dbReference>
<dbReference type="PANTHER" id="PTHR37937:SF1">
    <property type="entry name" value="CONJUGATIVE TRANSFER: DNA TRANSPORT"/>
    <property type="match status" value="1"/>
</dbReference>
<dbReference type="InterPro" id="IPR051539">
    <property type="entry name" value="T4SS-coupling_protein"/>
</dbReference>
<proteinExistence type="predicted"/>
<dbReference type="RefSeq" id="WP_190831142.1">
    <property type="nucleotide sequence ID" value="NZ_CAWPPI010000068.1"/>
</dbReference>